<dbReference type="RefSeq" id="WP_167980447.1">
    <property type="nucleotide sequence ID" value="NZ_VSRL01000450.1"/>
</dbReference>
<evidence type="ECO:0000313" key="1">
    <source>
        <dbReference type="EMBL" id="NKE63886.1"/>
    </source>
</evidence>
<gene>
    <name evidence="1" type="ORF">FXN61_47195</name>
</gene>
<dbReference type="Proteomes" id="UP001515943">
    <property type="component" value="Unassembled WGS sequence"/>
</dbReference>
<protein>
    <submittedName>
        <fullName evidence="1">Uncharacterized protein</fullName>
    </submittedName>
</protein>
<comment type="caution">
    <text evidence="1">The sequence shown here is derived from an EMBL/GenBank/DDBJ whole genome shotgun (WGS) entry which is preliminary data.</text>
</comment>
<name>A0ABX1FZI8_9PSEU</name>
<feature type="non-terminal residue" evidence="1">
    <location>
        <position position="109"/>
    </location>
</feature>
<sequence length="109" mass="11831">MTGPLPVPVDVLELVLGLLRPRLAERPEPVLTGLKVSSETGHGREGGPPSLPWLRLTEEGHTWAWPAVQRVVLRLTCWHRTEYDAKAAVGLALAVVCNVRGVRGLLAAE</sequence>
<keyword evidence="2" id="KW-1185">Reference proteome</keyword>
<reference evidence="1 2" key="1">
    <citation type="submission" date="2019-08" db="EMBL/GenBank/DDBJ databases">
        <title>Lentzea from Indian Himalayas.</title>
        <authorList>
            <person name="Mandal S."/>
            <person name="Mallick Gupta A."/>
            <person name="Maiti P.K."/>
            <person name="Sarkar J."/>
            <person name="Mandal S."/>
        </authorList>
    </citation>
    <scope>NUCLEOTIDE SEQUENCE [LARGE SCALE GENOMIC DNA]</scope>
    <source>
        <strain evidence="1 2">PSKA42</strain>
    </source>
</reference>
<evidence type="ECO:0000313" key="2">
    <source>
        <dbReference type="Proteomes" id="UP001515943"/>
    </source>
</evidence>
<dbReference type="EMBL" id="VSRL01000450">
    <property type="protein sequence ID" value="NKE63886.1"/>
    <property type="molecule type" value="Genomic_DNA"/>
</dbReference>
<proteinExistence type="predicted"/>
<organism evidence="1 2">
    <name type="scientific">Lentzea indica</name>
    <dbReference type="NCBI Taxonomy" id="2604800"/>
    <lineage>
        <taxon>Bacteria</taxon>
        <taxon>Bacillati</taxon>
        <taxon>Actinomycetota</taxon>
        <taxon>Actinomycetes</taxon>
        <taxon>Pseudonocardiales</taxon>
        <taxon>Pseudonocardiaceae</taxon>
        <taxon>Lentzea</taxon>
    </lineage>
</organism>
<accession>A0ABX1FZI8</accession>